<dbReference type="Gene3D" id="2.30.30.110">
    <property type="match status" value="1"/>
</dbReference>
<protein>
    <submittedName>
        <fullName evidence="3">Type II toxin-antitoxin system PemK/MazF family toxin</fullName>
    </submittedName>
</protein>
<dbReference type="OrthoDB" id="9808744at2"/>
<evidence type="ECO:0000256" key="2">
    <source>
        <dbReference type="ARBA" id="ARBA00022649"/>
    </source>
</evidence>
<dbReference type="GO" id="GO:0016075">
    <property type="term" value="P:rRNA catabolic process"/>
    <property type="evidence" value="ECO:0007669"/>
    <property type="project" value="TreeGrafter"/>
</dbReference>
<keyword evidence="2" id="KW-1277">Toxin-antitoxin system</keyword>
<proteinExistence type="inferred from homology"/>
<name>A0A6N6NPU5_9ACTN</name>
<gene>
    <name evidence="3" type="ORF">F8C90_01640</name>
</gene>
<dbReference type="GeneID" id="98657103"/>
<dbReference type="EMBL" id="WAJR01000002">
    <property type="protein sequence ID" value="KAB1642438.1"/>
    <property type="molecule type" value="Genomic_DNA"/>
</dbReference>
<accession>A0A6N6NPU5</accession>
<dbReference type="Pfam" id="PF02452">
    <property type="entry name" value="PemK_toxin"/>
    <property type="match status" value="1"/>
</dbReference>
<dbReference type="InterPro" id="IPR011067">
    <property type="entry name" value="Plasmid_toxin/cell-grow_inhib"/>
</dbReference>
<dbReference type="SUPFAM" id="SSF50118">
    <property type="entry name" value="Cell growth inhibitor/plasmid maintenance toxic component"/>
    <property type="match status" value="1"/>
</dbReference>
<organism evidence="3 4">
    <name type="scientific">Ellagibacter isourolithinifaciens</name>
    <dbReference type="NCBI Taxonomy" id="2137581"/>
    <lineage>
        <taxon>Bacteria</taxon>
        <taxon>Bacillati</taxon>
        <taxon>Actinomycetota</taxon>
        <taxon>Coriobacteriia</taxon>
        <taxon>Eggerthellales</taxon>
        <taxon>Eggerthellaceae</taxon>
        <taxon>Ellagibacter</taxon>
    </lineage>
</organism>
<dbReference type="GO" id="GO:0004521">
    <property type="term" value="F:RNA endonuclease activity"/>
    <property type="evidence" value="ECO:0007669"/>
    <property type="project" value="TreeGrafter"/>
</dbReference>
<dbReference type="AlphaFoldDB" id="A0A6N6NPU5"/>
<dbReference type="PANTHER" id="PTHR33988">
    <property type="entry name" value="ENDORIBONUCLEASE MAZF-RELATED"/>
    <property type="match status" value="1"/>
</dbReference>
<dbReference type="GO" id="GO:0006402">
    <property type="term" value="P:mRNA catabolic process"/>
    <property type="evidence" value="ECO:0007669"/>
    <property type="project" value="TreeGrafter"/>
</dbReference>
<reference evidence="3 4" key="1">
    <citation type="submission" date="2019-09" db="EMBL/GenBank/DDBJ databases">
        <title>Whole genome shotgun sequencing (WGS) of Ellagibacter isourolithinifaciens DSM 104140(T) and Adlercreutzia muris DSM 29508(T).</title>
        <authorList>
            <person name="Stoll D.A."/>
            <person name="Danylec N."/>
            <person name="Huch M."/>
        </authorList>
    </citation>
    <scope>NUCLEOTIDE SEQUENCE [LARGE SCALE GENOMIC DNA]</scope>
    <source>
        <strain evidence="3 4">DSM 104140</strain>
    </source>
</reference>
<evidence type="ECO:0000313" key="4">
    <source>
        <dbReference type="Proteomes" id="UP000468668"/>
    </source>
</evidence>
<dbReference type="InterPro" id="IPR003477">
    <property type="entry name" value="PemK-like"/>
</dbReference>
<dbReference type="RefSeq" id="WP_158048705.1">
    <property type="nucleotide sequence ID" value="NZ_DBEZLI010000033.1"/>
</dbReference>
<dbReference type="Proteomes" id="UP000468668">
    <property type="component" value="Unassembled WGS sequence"/>
</dbReference>
<keyword evidence="4" id="KW-1185">Reference proteome</keyword>
<evidence type="ECO:0000256" key="1">
    <source>
        <dbReference type="ARBA" id="ARBA00007521"/>
    </source>
</evidence>
<sequence>MICEQGEVLYVDFEPHVGHEPAKYRPAIVLSADAFNRVSSMTVVAPITSTDNGYPMHSKIDCEDVSGFACVEQMKAVDLNARKCKHVGYAEEQQMNALLSLAGAVFGI</sequence>
<comment type="caution">
    <text evidence="3">The sequence shown here is derived from an EMBL/GenBank/DDBJ whole genome shotgun (WGS) entry which is preliminary data.</text>
</comment>
<dbReference type="GO" id="GO:0003677">
    <property type="term" value="F:DNA binding"/>
    <property type="evidence" value="ECO:0007669"/>
    <property type="project" value="InterPro"/>
</dbReference>
<evidence type="ECO:0000313" key="3">
    <source>
        <dbReference type="EMBL" id="KAB1642438.1"/>
    </source>
</evidence>
<comment type="similarity">
    <text evidence="1">Belongs to the PemK/MazF family.</text>
</comment>
<dbReference type="PANTHER" id="PTHR33988:SF3">
    <property type="entry name" value="ENDORIBONUCLEASE TOXIN CHPB-RELATED"/>
    <property type="match status" value="1"/>
</dbReference>